<evidence type="ECO:0000256" key="13">
    <source>
        <dbReference type="SAM" id="Phobius"/>
    </source>
</evidence>
<dbReference type="PANTHER" id="PTHR12888">
    <property type="entry name" value="PEROXISOME ASSEMBLY PROTEIN 12 PEROXIN-12"/>
    <property type="match status" value="1"/>
</dbReference>
<feature type="transmembrane region" description="Helical" evidence="13">
    <location>
        <begin position="158"/>
        <end position="183"/>
    </location>
</feature>
<feature type="transmembrane region" description="Helical" evidence="13">
    <location>
        <begin position="211"/>
        <end position="231"/>
    </location>
</feature>
<organism evidence="15 16">
    <name type="scientific">Candidula unifasciata</name>
    <dbReference type="NCBI Taxonomy" id="100452"/>
    <lineage>
        <taxon>Eukaryota</taxon>
        <taxon>Metazoa</taxon>
        <taxon>Spiralia</taxon>
        <taxon>Lophotrochozoa</taxon>
        <taxon>Mollusca</taxon>
        <taxon>Gastropoda</taxon>
        <taxon>Heterobranchia</taxon>
        <taxon>Euthyneura</taxon>
        <taxon>Panpulmonata</taxon>
        <taxon>Eupulmonata</taxon>
        <taxon>Stylommatophora</taxon>
        <taxon>Helicina</taxon>
        <taxon>Helicoidea</taxon>
        <taxon>Geomitridae</taxon>
        <taxon>Candidula</taxon>
    </lineage>
</organism>
<keyword evidence="7" id="KW-0863">Zinc-finger</keyword>
<dbReference type="EMBL" id="CAJHNH020008412">
    <property type="protein sequence ID" value="CAG5135545.1"/>
    <property type="molecule type" value="Genomic_DNA"/>
</dbReference>
<keyword evidence="4" id="KW-0813">Transport</keyword>
<keyword evidence="12" id="KW-0576">Peroxisome</keyword>
<keyword evidence="11 13" id="KW-0472">Membrane</keyword>
<accession>A0A8S4A634</accession>
<feature type="non-terminal residue" evidence="15">
    <location>
        <position position="1"/>
    </location>
</feature>
<dbReference type="InterPro" id="IPR006845">
    <property type="entry name" value="Pex_N"/>
</dbReference>
<evidence type="ECO:0000256" key="1">
    <source>
        <dbReference type="ARBA" id="ARBA00004585"/>
    </source>
</evidence>
<evidence type="ECO:0000256" key="10">
    <source>
        <dbReference type="ARBA" id="ARBA00022989"/>
    </source>
</evidence>
<dbReference type="GO" id="GO:0008270">
    <property type="term" value="F:zinc ion binding"/>
    <property type="evidence" value="ECO:0007669"/>
    <property type="project" value="UniProtKB-KW"/>
</dbReference>
<keyword evidence="6" id="KW-0479">Metal-binding</keyword>
<name>A0A8S4A634_9EUPU</name>
<evidence type="ECO:0000259" key="14">
    <source>
        <dbReference type="Pfam" id="PF04757"/>
    </source>
</evidence>
<comment type="pathway">
    <text evidence="2">Protein modification; protein ubiquitination.</text>
</comment>
<proteinExistence type="inferred from homology"/>
<dbReference type="OrthoDB" id="107372at2759"/>
<evidence type="ECO:0000256" key="9">
    <source>
        <dbReference type="ARBA" id="ARBA00022927"/>
    </source>
</evidence>
<dbReference type="GO" id="GO:0005778">
    <property type="term" value="C:peroxisomal membrane"/>
    <property type="evidence" value="ECO:0007669"/>
    <property type="project" value="UniProtKB-SubCell"/>
</dbReference>
<comment type="caution">
    <text evidence="15">The sequence shown here is derived from an EMBL/GenBank/DDBJ whole genome shotgun (WGS) entry which is preliminary data.</text>
</comment>
<evidence type="ECO:0000256" key="8">
    <source>
        <dbReference type="ARBA" id="ARBA00022833"/>
    </source>
</evidence>
<dbReference type="GO" id="GO:1990429">
    <property type="term" value="C:peroxisomal importomer complex"/>
    <property type="evidence" value="ECO:0007669"/>
    <property type="project" value="TreeGrafter"/>
</dbReference>
<keyword evidence="9" id="KW-0653">Protein transport</keyword>
<evidence type="ECO:0000256" key="12">
    <source>
        <dbReference type="ARBA" id="ARBA00023140"/>
    </source>
</evidence>
<dbReference type="AlphaFoldDB" id="A0A8S4A634"/>
<evidence type="ECO:0000256" key="11">
    <source>
        <dbReference type="ARBA" id="ARBA00023136"/>
    </source>
</evidence>
<gene>
    <name evidence="15" type="ORF">CUNI_LOCUS21103</name>
</gene>
<evidence type="ECO:0000256" key="4">
    <source>
        <dbReference type="ARBA" id="ARBA00022448"/>
    </source>
</evidence>
<dbReference type="PANTHER" id="PTHR12888:SF0">
    <property type="entry name" value="PEROXISOME ASSEMBLY PROTEIN 12"/>
    <property type="match status" value="1"/>
</dbReference>
<keyword evidence="5 13" id="KW-0812">Transmembrane</keyword>
<keyword evidence="10 13" id="KW-1133">Transmembrane helix</keyword>
<evidence type="ECO:0000256" key="2">
    <source>
        <dbReference type="ARBA" id="ARBA00004906"/>
    </source>
</evidence>
<reference evidence="15" key="1">
    <citation type="submission" date="2021-04" db="EMBL/GenBank/DDBJ databases">
        <authorList>
            <consortium name="Molecular Ecology Group"/>
        </authorList>
    </citation>
    <scope>NUCLEOTIDE SEQUENCE</scope>
</reference>
<dbReference type="Pfam" id="PF04757">
    <property type="entry name" value="Pex2_Pex12"/>
    <property type="match status" value="1"/>
</dbReference>
<keyword evidence="16" id="KW-1185">Reference proteome</keyword>
<protein>
    <recommendedName>
        <fullName evidence="14">Pex N-terminal domain-containing protein</fullName>
    </recommendedName>
</protein>
<dbReference type="PIRSF" id="PIRSF038074">
    <property type="entry name" value="Peroxisome_assembly_p12"/>
    <property type="match status" value="1"/>
</dbReference>
<evidence type="ECO:0000256" key="7">
    <source>
        <dbReference type="ARBA" id="ARBA00022771"/>
    </source>
</evidence>
<keyword evidence="8" id="KW-0862">Zinc</keyword>
<dbReference type="GO" id="GO:0016558">
    <property type="term" value="P:protein import into peroxisome matrix"/>
    <property type="evidence" value="ECO:0007669"/>
    <property type="project" value="InterPro"/>
</dbReference>
<evidence type="ECO:0000313" key="16">
    <source>
        <dbReference type="Proteomes" id="UP000678393"/>
    </source>
</evidence>
<evidence type="ECO:0000256" key="3">
    <source>
        <dbReference type="ARBA" id="ARBA00008704"/>
    </source>
</evidence>
<comment type="similarity">
    <text evidence="3">Belongs to the pex2/pex10/pex12 family.</text>
</comment>
<sequence>MAEHGAHLTSGGVSDTKKPSVFEVLAQESLQSTVRPAIRHAVRVLSERYPEHLGRLFRHFDEIFLVFDTVVQSYYLKKYGGSFAENFYDLKRAPSGRPDQPLLSKHRLASLACLVLIPYMRHKLDSYYESLKYAEELTTNSRSFLQQNMNMKRRVIRLYLFLYPYIHSLWECLTLAYTLSYMLGKSRWHSPSLHLSGTELFTTRLLHLVKMILNTAAVCLSTSLSVGMFFLQFLDWWYASDSSATSLTALPVPLPPLKEHLKNVNHTLCPLCLRFRTNSTALAVSG</sequence>
<dbReference type="InterPro" id="IPR017375">
    <property type="entry name" value="PEX12"/>
</dbReference>
<dbReference type="Proteomes" id="UP000678393">
    <property type="component" value="Unassembled WGS sequence"/>
</dbReference>
<feature type="domain" description="Pex N-terminal" evidence="14">
    <location>
        <begin position="27"/>
        <end position="240"/>
    </location>
</feature>
<dbReference type="GO" id="GO:0004842">
    <property type="term" value="F:ubiquitin-protein transferase activity"/>
    <property type="evidence" value="ECO:0007669"/>
    <property type="project" value="TreeGrafter"/>
</dbReference>
<evidence type="ECO:0000256" key="6">
    <source>
        <dbReference type="ARBA" id="ARBA00022723"/>
    </source>
</evidence>
<evidence type="ECO:0000256" key="5">
    <source>
        <dbReference type="ARBA" id="ARBA00022692"/>
    </source>
</evidence>
<comment type="subcellular location">
    <subcellularLocation>
        <location evidence="1">Peroxisome membrane</location>
        <topology evidence="1">Multi-pass membrane protein</topology>
    </subcellularLocation>
</comment>
<evidence type="ECO:0000313" key="15">
    <source>
        <dbReference type="EMBL" id="CAG5135545.1"/>
    </source>
</evidence>
<dbReference type="GO" id="GO:0006513">
    <property type="term" value="P:protein monoubiquitination"/>
    <property type="evidence" value="ECO:0007669"/>
    <property type="project" value="TreeGrafter"/>
</dbReference>